<evidence type="ECO:0000313" key="3">
    <source>
        <dbReference type="EMBL" id="SKC09783.1"/>
    </source>
</evidence>
<name>A0A1T5GN07_9SPHI</name>
<keyword evidence="1" id="KW-0472">Membrane</keyword>
<keyword evidence="1" id="KW-0812">Transmembrane</keyword>
<feature type="transmembrane region" description="Helical" evidence="1">
    <location>
        <begin position="267"/>
        <end position="285"/>
    </location>
</feature>
<organism evidence="3 4">
    <name type="scientific">Sphingobacterium nematocida</name>
    <dbReference type="NCBI Taxonomy" id="1513896"/>
    <lineage>
        <taxon>Bacteria</taxon>
        <taxon>Pseudomonadati</taxon>
        <taxon>Bacteroidota</taxon>
        <taxon>Sphingobacteriia</taxon>
        <taxon>Sphingobacteriales</taxon>
        <taxon>Sphingobacteriaceae</taxon>
        <taxon>Sphingobacterium</taxon>
    </lineage>
</organism>
<dbReference type="Proteomes" id="UP000190150">
    <property type="component" value="Unassembled WGS sequence"/>
</dbReference>
<dbReference type="OrthoDB" id="3180815at2"/>
<keyword evidence="1" id="KW-1133">Transmembrane helix</keyword>
<dbReference type="PANTHER" id="PTHR22911">
    <property type="entry name" value="ACYL-MALONYL CONDENSING ENZYME-RELATED"/>
    <property type="match status" value="1"/>
</dbReference>
<dbReference type="GO" id="GO:0016020">
    <property type="term" value="C:membrane"/>
    <property type="evidence" value="ECO:0007669"/>
    <property type="project" value="InterPro"/>
</dbReference>
<dbReference type="EMBL" id="FUZF01000028">
    <property type="protein sequence ID" value="SKC09783.1"/>
    <property type="molecule type" value="Genomic_DNA"/>
</dbReference>
<feature type="transmembrane region" description="Helical" evidence="1">
    <location>
        <begin position="152"/>
        <end position="170"/>
    </location>
</feature>
<feature type="domain" description="EamA" evidence="2">
    <location>
        <begin position="150"/>
        <end position="284"/>
    </location>
</feature>
<feature type="domain" description="EamA" evidence="2">
    <location>
        <begin position="4"/>
        <end position="136"/>
    </location>
</feature>
<feature type="transmembrane region" description="Helical" evidence="1">
    <location>
        <begin position="121"/>
        <end position="140"/>
    </location>
</feature>
<dbReference type="InterPro" id="IPR037185">
    <property type="entry name" value="EmrE-like"/>
</dbReference>
<feature type="transmembrane region" description="Helical" evidence="1">
    <location>
        <begin position="182"/>
        <end position="202"/>
    </location>
</feature>
<protein>
    <submittedName>
        <fullName evidence="3">Threonine/homoserine efflux transporter RhtA</fullName>
    </submittedName>
</protein>
<accession>A0A1T5GN07</accession>
<gene>
    <name evidence="3" type="ORF">SAMN05660841_04220</name>
</gene>
<feature type="transmembrane region" description="Helical" evidence="1">
    <location>
        <begin position="32"/>
        <end position="53"/>
    </location>
</feature>
<keyword evidence="4" id="KW-1185">Reference proteome</keyword>
<dbReference type="RefSeq" id="WP_079645843.1">
    <property type="nucleotide sequence ID" value="NZ_FUZF01000028.1"/>
</dbReference>
<dbReference type="PANTHER" id="PTHR22911:SF137">
    <property type="entry name" value="SOLUTE CARRIER FAMILY 35 MEMBER G2-RELATED"/>
    <property type="match status" value="1"/>
</dbReference>
<evidence type="ECO:0000256" key="1">
    <source>
        <dbReference type="SAM" id="Phobius"/>
    </source>
</evidence>
<proteinExistence type="predicted"/>
<dbReference type="Pfam" id="PF00892">
    <property type="entry name" value="EamA"/>
    <property type="match status" value="2"/>
</dbReference>
<evidence type="ECO:0000313" key="4">
    <source>
        <dbReference type="Proteomes" id="UP000190150"/>
    </source>
</evidence>
<dbReference type="STRING" id="1513896.SAMN05660841_04220"/>
<dbReference type="SUPFAM" id="SSF103481">
    <property type="entry name" value="Multidrug resistance efflux transporter EmrE"/>
    <property type="match status" value="2"/>
</dbReference>
<feature type="transmembrane region" description="Helical" evidence="1">
    <location>
        <begin position="65"/>
        <end position="84"/>
    </location>
</feature>
<feature type="transmembrane region" description="Helical" evidence="1">
    <location>
        <begin position="241"/>
        <end position="261"/>
    </location>
</feature>
<dbReference type="AlphaFoldDB" id="A0A1T5GN07"/>
<sequence>MFKYALIVALGATSYGTLTSFAKIAYGEGYTAAEITFAQASLGALILWILAFLRSQRVNKGGLTLNWKLIFAGTTMGISTYFFYLSVQYIPVALAIVLLMQVSWISNLCEWLIFKRKLSTVEIVCSVVIIIGTILAGNLFNVHAFNFSFKGVVLALSAAFIYTSYVIFTSKLGNDIPALEKGALMTTGSALMILAINLPALTTSGHLDLGLLKWGGFLALFGTVAAPICFTVGMPKIGPGLSAIILTMELPAVVLSAFLILGEKITLLQVLGIVVMIGAIILLNLSKIDAGHSRKDWITN</sequence>
<dbReference type="InterPro" id="IPR000620">
    <property type="entry name" value="EamA_dom"/>
</dbReference>
<evidence type="ECO:0000259" key="2">
    <source>
        <dbReference type="Pfam" id="PF00892"/>
    </source>
</evidence>
<feature type="transmembrane region" description="Helical" evidence="1">
    <location>
        <begin position="214"/>
        <end position="234"/>
    </location>
</feature>
<reference evidence="4" key="1">
    <citation type="submission" date="2017-02" db="EMBL/GenBank/DDBJ databases">
        <authorList>
            <person name="Varghese N."/>
            <person name="Submissions S."/>
        </authorList>
    </citation>
    <scope>NUCLEOTIDE SEQUENCE [LARGE SCALE GENOMIC DNA]</scope>
    <source>
        <strain evidence="4">DSM 24091</strain>
    </source>
</reference>
<feature type="transmembrane region" description="Helical" evidence="1">
    <location>
        <begin position="90"/>
        <end position="114"/>
    </location>
</feature>